<dbReference type="GO" id="GO:0005576">
    <property type="term" value="C:extracellular region"/>
    <property type="evidence" value="ECO:0007669"/>
    <property type="project" value="TreeGrafter"/>
</dbReference>
<keyword evidence="8 9" id="KW-0961">Cell wall biogenesis/degradation</keyword>
<evidence type="ECO:0000313" key="11">
    <source>
        <dbReference type="EMBL" id="NLR75489.1"/>
    </source>
</evidence>
<dbReference type="Pfam" id="PF03734">
    <property type="entry name" value="YkuD"/>
    <property type="match status" value="1"/>
</dbReference>
<keyword evidence="4" id="KW-0808">Transferase</keyword>
<dbReference type="EMBL" id="JABAIM010000002">
    <property type="protein sequence ID" value="NLR75489.1"/>
    <property type="molecule type" value="Genomic_DNA"/>
</dbReference>
<dbReference type="GO" id="GO:0008360">
    <property type="term" value="P:regulation of cell shape"/>
    <property type="evidence" value="ECO:0007669"/>
    <property type="project" value="UniProtKB-UniRule"/>
</dbReference>
<keyword evidence="7 9" id="KW-0573">Peptidoglycan synthesis</keyword>
<comment type="caution">
    <text evidence="11">The sequence shown here is derived from an EMBL/GenBank/DDBJ whole genome shotgun (WGS) entry which is preliminary data.</text>
</comment>
<dbReference type="Gene3D" id="2.40.440.10">
    <property type="entry name" value="L,D-transpeptidase catalytic domain-like"/>
    <property type="match status" value="1"/>
</dbReference>
<keyword evidence="6 9" id="KW-0133">Cell shape</keyword>
<reference evidence="11 12" key="1">
    <citation type="submission" date="2020-04" db="EMBL/GenBank/DDBJ databases">
        <title>Draft genome of Leeia sp. IMCC25680.</title>
        <authorList>
            <person name="Song J."/>
            <person name="Cho J.-C."/>
        </authorList>
    </citation>
    <scope>NUCLEOTIDE SEQUENCE [LARGE SCALE GENOMIC DNA]</scope>
    <source>
        <strain evidence="11 12">IMCC25680</strain>
    </source>
</reference>
<keyword evidence="3" id="KW-0328">Glycosyltransferase</keyword>
<dbReference type="CDD" id="cd16913">
    <property type="entry name" value="YkuD_like"/>
    <property type="match status" value="1"/>
</dbReference>
<dbReference type="InterPro" id="IPR038063">
    <property type="entry name" value="Transpep_catalytic_dom"/>
</dbReference>
<name>A0A847SDX7_9NEIS</name>
<feature type="active site" description="Proton donor/acceptor" evidence="9">
    <location>
        <position position="119"/>
    </location>
</feature>
<organism evidence="11 12">
    <name type="scientific">Leeia aquatica</name>
    <dbReference type="NCBI Taxonomy" id="2725557"/>
    <lineage>
        <taxon>Bacteria</taxon>
        <taxon>Pseudomonadati</taxon>
        <taxon>Pseudomonadota</taxon>
        <taxon>Betaproteobacteria</taxon>
        <taxon>Neisseriales</taxon>
        <taxon>Leeiaceae</taxon>
        <taxon>Leeia</taxon>
    </lineage>
</organism>
<proteinExistence type="inferred from homology"/>
<comment type="similarity">
    <text evidence="2">Belongs to the YkuD family.</text>
</comment>
<dbReference type="GO" id="GO:0071555">
    <property type="term" value="P:cell wall organization"/>
    <property type="evidence" value="ECO:0007669"/>
    <property type="project" value="UniProtKB-UniRule"/>
</dbReference>
<evidence type="ECO:0000256" key="7">
    <source>
        <dbReference type="ARBA" id="ARBA00022984"/>
    </source>
</evidence>
<evidence type="ECO:0000256" key="4">
    <source>
        <dbReference type="ARBA" id="ARBA00022679"/>
    </source>
</evidence>
<gene>
    <name evidence="11" type="ORF">HF682_09995</name>
</gene>
<evidence type="ECO:0000259" key="10">
    <source>
        <dbReference type="PROSITE" id="PS52029"/>
    </source>
</evidence>
<dbReference type="AlphaFoldDB" id="A0A847SDX7"/>
<evidence type="ECO:0000313" key="12">
    <source>
        <dbReference type="Proteomes" id="UP000587991"/>
    </source>
</evidence>
<feature type="active site" description="Nucleophile" evidence="9">
    <location>
        <position position="135"/>
    </location>
</feature>
<evidence type="ECO:0000256" key="2">
    <source>
        <dbReference type="ARBA" id="ARBA00005992"/>
    </source>
</evidence>
<dbReference type="GO" id="GO:0016757">
    <property type="term" value="F:glycosyltransferase activity"/>
    <property type="evidence" value="ECO:0007669"/>
    <property type="project" value="UniProtKB-KW"/>
</dbReference>
<evidence type="ECO:0000256" key="5">
    <source>
        <dbReference type="ARBA" id="ARBA00022801"/>
    </source>
</evidence>
<dbReference type="InterPro" id="IPR005490">
    <property type="entry name" value="LD_TPept_cat_dom"/>
</dbReference>
<dbReference type="InterPro" id="IPR050979">
    <property type="entry name" value="LD-transpeptidase"/>
</dbReference>
<accession>A0A847SDX7</accession>
<dbReference type="PANTHER" id="PTHR30582">
    <property type="entry name" value="L,D-TRANSPEPTIDASE"/>
    <property type="match status" value="1"/>
</dbReference>
<comment type="pathway">
    <text evidence="1 9">Cell wall biogenesis; peptidoglycan biosynthesis.</text>
</comment>
<evidence type="ECO:0000256" key="1">
    <source>
        <dbReference type="ARBA" id="ARBA00004752"/>
    </source>
</evidence>
<protein>
    <submittedName>
        <fullName evidence="11">L,D-transpeptidase</fullName>
    </submittedName>
</protein>
<evidence type="ECO:0000256" key="9">
    <source>
        <dbReference type="PROSITE-ProRule" id="PRU01373"/>
    </source>
</evidence>
<dbReference type="PANTHER" id="PTHR30582:SF24">
    <property type="entry name" value="L,D-TRANSPEPTIDASE ERFK_SRFK-RELATED"/>
    <property type="match status" value="1"/>
</dbReference>
<keyword evidence="12" id="KW-1185">Reference proteome</keyword>
<dbReference type="UniPathway" id="UPA00219"/>
<evidence type="ECO:0000256" key="6">
    <source>
        <dbReference type="ARBA" id="ARBA00022960"/>
    </source>
</evidence>
<evidence type="ECO:0000256" key="8">
    <source>
        <dbReference type="ARBA" id="ARBA00023316"/>
    </source>
</evidence>
<dbReference type="Proteomes" id="UP000587991">
    <property type="component" value="Unassembled WGS sequence"/>
</dbReference>
<keyword evidence="5" id="KW-0378">Hydrolase</keyword>
<dbReference type="SUPFAM" id="SSF141523">
    <property type="entry name" value="L,D-transpeptidase catalytic domain-like"/>
    <property type="match status" value="1"/>
</dbReference>
<evidence type="ECO:0000256" key="3">
    <source>
        <dbReference type="ARBA" id="ARBA00022676"/>
    </source>
</evidence>
<sequence>MTTLLIDLSQQRLQLLDETGTLLGTYPVSTGARGAGELTGSQQTPRGWHRIHALIGKDEPPGAVFVARQPTGEIYSPALAAQHPSRDWILSRIVWLDGLEPGFNLGGSVGTLQRYIYLHGTPDSEPMGQPASHGCIRMRNEDLIALFPHLTESVRVHIVAQRERAQVVNVDTQMAAAYFANQGLPHDPQAQTILLQYGLHFDGWLGGLQLNASGEITRLCATDVHPDLFRRLLLRAGLTRRYAGLVGPAWLAPQTDWPASRLQELGLQPLSPHTDRFFLPLD</sequence>
<dbReference type="GO" id="GO:0071972">
    <property type="term" value="F:peptidoglycan L,D-transpeptidase activity"/>
    <property type="evidence" value="ECO:0007669"/>
    <property type="project" value="TreeGrafter"/>
</dbReference>
<dbReference type="PROSITE" id="PS52029">
    <property type="entry name" value="LD_TPASE"/>
    <property type="match status" value="1"/>
</dbReference>
<feature type="domain" description="L,D-TPase catalytic" evidence="10">
    <location>
        <begin position="2"/>
        <end position="159"/>
    </location>
</feature>
<dbReference type="GO" id="GO:0018104">
    <property type="term" value="P:peptidoglycan-protein cross-linking"/>
    <property type="evidence" value="ECO:0007669"/>
    <property type="project" value="TreeGrafter"/>
</dbReference>